<accession>A0A402DSW9</accession>
<feature type="domain" description="AB hydrolase-1" evidence="2">
    <location>
        <begin position="32"/>
        <end position="270"/>
    </location>
</feature>
<dbReference type="Proteomes" id="UP000289954">
    <property type="component" value="Unassembled WGS sequence"/>
</dbReference>
<dbReference type="Gene3D" id="3.40.50.1820">
    <property type="entry name" value="alpha/beta hydrolase"/>
    <property type="match status" value="1"/>
</dbReference>
<dbReference type="InterPro" id="IPR000073">
    <property type="entry name" value="AB_hydrolase_1"/>
</dbReference>
<dbReference type="PANTHER" id="PTHR43194:SF2">
    <property type="entry name" value="PEROXISOMAL MEMBRANE PROTEIN LPX1"/>
    <property type="match status" value="1"/>
</dbReference>
<reference evidence="3 4" key="1">
    <citation type="submission" date="2019-01" db="EMBL/GenBank/DDBJ databases">
        <title>Draft genome sequence of Cellulomonas takizawaensis strain TKZ-21.</title>
        <authorList>
            <person name="Yamamura H."/>
            <person name="Hayashi T."/>
            <person name="Hamada M."/>
            <person name="Serisawa Y."/>
            <person name="Matsuyama K."/>
            <person name="Nakagawa Y."/>
            <person name="Otoguro M."/>
            <person name="Yanagida F."/>
            <person name="Hayakawa M."/>
        </authorList>
    </citation>
    <scope>NUCLEOTIDE SEQUENCE [LARGE SCALE GENOMIC DNA]</scope>
    <source>
        <strain evidence="3 4">NBRC12680</strain>
    </source>
</reference>
<organism evidence="3 4">
    <name type="scientific">Cellulomonas biazotea</name>
    <dbReference type="NCBI Taxonomy" id="1709"/>
    <lineage>
        <taxon>Bacteria</taxon>
        <taxon>Bacillati</taxon>
        <taxon>Actinomycetota</taxon>
        <taxon>Actinomycetes</taxon>
        <taxon>Micrococcales</taxon>
        <taxon>Cellulomonadaceae</taxon>
        <taxon>Cellulomonas</taxon>
    </lineage>
</organism>
<dbReference type="SUPFAM" id="SSF53474">
    <property type="entry name" value="alpha/beta-Hydrolases"/>
    <property type="match status" value="1"/>
</dbReference>
<sequence length="296" mass="32488">MPGTSPRQSYRSSSFAAPLEKRTDMTTPPDTIVLVHGLWMTPRSWEGWVEHYTAKGFRVLTPGYPGFEIEVEALRENPDLIAKLTVPEVVDHLAAVIEGLDVPPIIMGHSFGGTLTQLLLARGLGAAGVVVDSAPTEGVRVTPLSQLKSLSAAFTSLSKRHGAVAFTPEQFHYAFTNTLSREESDKVYERYAIAAPGAWIWAYGLIANYKPGHQETWVDYGNDRAPLLFIAGGKDHIMPASVNRSNAKHYDKSPALTEYHEFPDRDHWTCAAPGWEAVADKALDWALEHAKAPAQA</sequence>
<evidence type="ECO:0000313" key="4">
    <source>
        <dbReference type="Proteomes" id="UP000289954"/>
    </source>
</evidence>
<evidence type="ECO:0000259" key="2">
    <source>
        <dbReference type="Pfam" id="PF12697"/>
    </source>
</evidence>
<evidence type="ECO:0000313" key="3">
    <source>
        <dbReference type="EMBL" id="GCE77239.1"/>
    </source>
</evidence>
<protein>
    <submittedName>
        <fullName evidence="3">Alpha/beta hydrolase</fullName>
    </submittedName>
</protein>
<feature type="compositionally biased region" description="Polar residues" evidence="1">
    <location>
        <begin position="1"/>
        <end position="15"/>
    </location>
</feature>
<keyword evidence="4" id="KW-1185">Reference proteome</keyword>
<gene>
    <name evidence="3" type="ORF">CBZ_22950</name>
</gene>
<dbReference type="PANTHER" id="PTHR43194">
    <property type="entry name" value="HYDROLASE ALPHA/BETA FOLD FAMILY"/>
    <property type="match status" value="1"/>
</dbReference>
<keyword evidence="3" id="KW-0378">Hydrolase</keyword>
<dbReference type="PRINTS" id="PR00111">
    <property type="entry name" value="ABHYDROLASE"/>
</dbReference>
<feature type="region of interest" description="Disordered" evidence="1">
    <location>
        <begin position="1"/>
        <end position="24"/>
    </location>
</feature>
<dbReference type="Pfam" id="PF12697">
    <property type="entry name" value="Abhydrolase_6"/>
    <property type="match status" value="1"/>
</dbReference>
<evidence type="ECO:0000256" key="1">
    <source>
        <dbReference type="SAM" id="MobiDB-lite"/>
    </source>
</evidence>
<dbReference type="AlphaFoldDB" id="A0A402DSW9"/>
<comment type="caution">
    <text evidence="3">The sequence shown here is derived from an EMBL/GenBank/DDBJ whole genome shotgun (WGS) entry which is preliminary data.</text>
</comment>
<dbReference type="InterPro" id="IPR050228">
    <property type="entry name" value="Carboxylesterase_BioH"/>
</dbReference>
<name>A0A402DSW9_9CELL</name>
<proteinExistence type="predicted"/>
<dbReference type="EMBL" id="BIMR01000188">
    <property type="protein sequence ID" value="GCE77239.1"/>
    <property type="molecule type" value="Genomic_DNA"/>
</dbReference>
<dbReference type="InterPro" id="IPR029058">
    <property type="entry name" value="AB_hydrolase_fold"/>
</dbReference>
<dbReference type="GO" id="GO:0016787">
    <property type="term" value="F:hydrolase activity"/>
    <property type="evidence" value="ECO:0007669"/>
    <property type="project" value="UniProtKB-KW"/>
</dbReference>